<dbReference type="FunFam" id="3.10.250.10:FF:000006">
    <property type="entry name" value="neurotrypsin isoform X2"/>
    <property type="match status" value="1"/>
</dbReference>
<dbReference type="PANTHER" id="PTHR48071:SF24">
    <property type="entry name" value="DELETED IN MALIGNANT BRAIN TUMORS 1 PROTEIN-LIKE"/>
    <property type="match status" value="1"/>
</dbReference>
<dbReference type="InterPro" id="IPR055356">
    <property type="entry name" value="ZP-N"/>
</dbReference>
<evidence type="ECO:0000256" key="3">
    <source>
        <dbReference type="ARBA" id="ARBA00022737"/>
    </source>
</evidence>
<dbReference type="Gene3D" id="2.60.40.4100">
    <property type="entry name" value="Zona pellucida, ZP-C domain"/>
    <property type="match status" value="1"/>
</dbReference>
<feature type="disulfide bond" evidence="6">
    <location>
        <begin position="325"/>
        <end position="386"/>
    </location>
</feature>
<sequence length="673" mass="72915">MDCISNNGTRCADPCEPHTILNDDWRSINYTSTEIIHCDQDINWQNRYRLLLGQNSAHILERCVGENKCGTHATMWITQPHLTHSDVIVNRRVCNAFSIQVKLYSGNVYKLNVTNAPDTTAPYFSTSQGPTNITATTAAGNSTVSPPPPDATPPHFSTSQGPTNITATTAAGNSTADEGQVRLADGGNSSCSGRVEIFHRGQWGTVCDDAWGLLDGSVVCRQLGCGSVLSAPQSAHFGQGSGPIWLDDVMCTGNESKLSECRHTGFGSHNCGHNEDAGVVCEAAQQVRLVNSSNRCSGRVEVYHDGQWGTVCDDSWDLRDASVVCRQLGCGSVLSAPQSAHFGQGSGPIWLDDVMCTGNESKLSECRHRGFGSHNCGHNEDAGVNCEVQRPPALPFQLICGRDKLQVGLGLHLFTPSGLNAFSGNLVALNCSWVRVQDDVIWYEVEATAGACGNTLRTNGTHAIYSNIIFFYPLNNASFSRPVSLPFSCVYPLDTDASLNVAIRPVLELASGVSGSGTKARASMSLFRNSNYAVAYPAGQVLLPVGSPLYVGVSVEERDPSFTVVLEDCYATHSANLDDSTRYLLIQNKCPSDRRQVSVVESGLSHRARFSALFFLFQNEYRDVYLHCSLSLCENRSLSCVPNCNRRTYRSVSNSDPLNTLTVGPISWDKSPE</sequence>
<evidence type="ECO:0000313" key="10">
    <source>
        <dbReference type="Proteomes" id="UP000504630"/>
    </source>
</evidence>
<evidence type="ECO:0000256" key="2">
    <source>
        <dbReference type="ARBA" id="ARBA00022729"/>
    </source>
</evidence>
<dbReference type="Pfam" id="PF23344">
    <property type="entry name" value="ZP-N"/>
    <property type="match status" value="1"/>
</dbReference>
<dbReference type="Gene3D" id="3.10.250.10">
    <property type="entry name" value="SRCR-like domain"/>
    <property type="match status" value="2"/>
</dbReference>
<feature type="disulfide bond" evidence="6">
    <location>
        <begin position="356"/>
        <end position="366"/>
    </location>
</feature>
<dbReference type="RefSeq" id="XP_029286412.1">
    <property type="nucleotide sequence ID" value="XM_029430552.1"/>
</dbReference>
<feature type="domain" description="ZP" evidence="9">
    <location>
        <begin position="399"/>
        <end position="651"/>
    </location>
</feature>
<evidence type="ECO:0000256" key="4">
    <source>
        <dbReference type="ARBA" id="ARBA00023157"/>
    </source>
</evidence>
<dbReference type="SMART" id="SM00241">
    <property type="entry name" value="ZP"/>
    <property type="match status" value="1"/>
</dbReference>
<feature type="disulfide bond" evidence="6">
    <location>
        <begin position="207"/>
        <end position="271"/>
    </location>
</feature>
<dbReference type="PROSITE" id="PS51034">
    <property type="entry name" value="ZP_2"/>
    <property type="match status" value="1"/>
</dbReference>
<dbReference type="Pfam" id="PF00530">
    <property type="entry name" value="SRCR"/>
    <property type="match status" value="2"/>
</dbReference>
<dbReference type="OrthoDB" id="2015116at2759"/>
<dbReference type="InParanoid" id="A0A6J2PMP1"/>
<dbReference type="Pfam" id="PF23283">
    <property type="entry name" value="D8C_UMOD"/>
    <property type="match status" value="1"/>
</dbReference>
<dbReference type="GO" id="GO:0005886">
    <property type="term" value="C:plasma membrane"/>
    <property type="evidence" value="ECO:0007669"/>
    <property type="project" value="TreeGrafter"/>
</dbReference>
<keyword evidence="5" id="KW-0325">Glycoprotein</keyword>
<feature type="disulfide bond" evidence="6">
    <location>
        <begin position="220"/>
        <end position="281"/>
    </location>
</feature>
<gene>
    <name evidence="11" type="primary">LOC115007607</name>
</gene>
<dbReference type="Proteomes" id="UP000504630">
    <property type="component" value="Chromosome 1"/>
</dbReference>
<feature type="domain" description="SRCR" evidence="8">
    <location>
        <begin position="287"/>
        <end position="387"/>
    </location>
</feature>
<accession>A0A6J2PMP1</accession>
<evidence type="ECO:0000256" key="6">
    <source>
        <dbReference type="PROSITE-ProRule" id="PRU00196"/>
    </source>
</evidence>
<dbReference type="InterPro" id="IPR057774">
    <property type="entry name" value="D8C_UMOD/GP2/OIT3-like"/>
</dbReference>
<evidence type="ECO:0000313" key="11">
    <source>
        <dbReference type="RefSeq" id="XP_029286412.1"/>
    </source>
</evidence>
<organism evidence="10 11">
    <name type="scientific">Cottoperca gobio</name>
    <name type="common">Frogmouth</name>
    <name type="synonym">Aphritis gobio</name>
    <dbReference type="NCBI Taxonomy" id="56716"/>
    <lineage>
        <taxon>Eukaryota</taxon>
        <taxon>Metazoa</taxon>
        <taxon>Chordata</taxon>
        <taxon>Craniata</taxon>
        <taxon>Vertebrata</taxon>
        <taxon>Euteleostomi</taxon>
        <taxon>Actinopterygii</taxon>
        <taxon>Neopterygii</taxon>
        <taxon>Teleostei</taxon>
        <taxon>Neoteleostei</taxon>
        <taxon>Acanthomorphata</taxon>
        <taxon>Eupercaria</taxon>
        <taxon>Perciformes</taxon>
        <taxon>Notothenioidei</taxon>
        <taxon>Bovichtidae</taxon>
        <taxon>Cottoperca</taxon>
    </lineage>
</organism>
<dbReference type="Gene3D" id="2.60.40.3210">
    <property type="entry name" value="Zona pellucida, ZP-N domain"/>
    <property type="match status" value="1"/>
</dbReference>
<evidence type="ECO:0000259" key="8">
    <source>
        <dbReference type="PROSITE" id="PS50287"/>
    </source>
</evidence>
<keyword evidence="1" id="KW-0245">EGF-like domain</keyword>
<dbReference type="SMART" id="SM00202">
    <property type="entry name" value="SR"/>
    <property type="match status" value="2"/>
</dbReference>
<reference evidence="11" key="1">
    <citation type="submission" date="2025-08" db="UniProtKB">
        <authorList>
            <consortium name="RefSeq"/>
        </authorList>
    </citation>
    <scope>IDENTIFICATION</scope>
</reference>
<dbReference type="PANTHER" id="PTHR48071">
    <property type="entry name" value="SRCR DOMAIN-CONTAINING PROTEIN"/>
    <property type="match status" value="1"/>
</dbReference>
<dbReference type="AlphaFoldDB" id="A0A6J2PMP1"/>
<dbReference type="InterPro" id="IPR042235">
    <property type="entry name" value="ZP-C_dom"/>
</dbReference>
<evidence type="ECO:0000256" key="1">
    <source>
        <dbReference type="ARBA" id="ARBA00022536"/>
    </source>
</evidence>
<feature type="disulfide bond" evidence="6">
    <location>
        <begin position="312"/>
        <end position="376"/>
    </location>
</feature>
<dbReference type="InterPro" id="IPR036772">
    <property type="entry name" value="SRCR-like_dom_sf"/>
</dbReference>
<dbReference type="Pfam" id="PF00100">
    <property type="entry name" value="Zona_pellucida"/>
    <property type="match status" value="1"/>
</dbReference>
<protein>
    <submittedName>
        <fullName evidence="11">LOW QUALITY PROTEIN: deleted in malignant brain tumors 1 protein-like</fullName>
    </submittedName>
</protein>
<keyword evidence="10" id="KW-1185">Reference proteome</keyword>
<evidence type="ECO:0000256" key="7">
    <source>
        <dbReference type="SAM" id="MobiDB-lite"/>
    </source>
</evidence>
<keyword evidence="4 6" id="KW-1015">Disulfide bond</keyword>
<evidence type="ECO:0000256" key="5">
    <source>
        <dbReference type="ARBA" id="ARBA00023180"/>
    </source>
</evidence>
<dbReference type="GeneID" id="115007607"/>
<dbReference type="PROSITE" id="PS00420">
    <property type="entry name" value="SRCR_1"/>
    <property type="match status" value="1"/>
</dbReference>
<dbReference type="SUPFAM" id="SSF56487">
    <property type="entry name" value="SRCR-like"/>
    <property type="match status" value="2"/>
</dbReference>
<dbReference type="InterPro" id="IPR001190">
    <property type="entry name" value="SRCR"/>
</dbReference>
<proteinExistence type="predicted"/>
<dbReference type="PRINTS" id="PR00258">
    <property type="entry name" value="SPERACTRCPTR"/>
</dbReference>
<feature type="domain" description="SRCR" evidence="8">
    <location>
        <begin position="181"/>
        <end position="282"/>
    </location>
</feature>
<dbReference type="GO" id="GO:0004252">
    <property type="term" value="F:serine-type endopeptidase activity"/>
    <property type="evidence" value="ECO:0007669"/>
    <property type="project" value="TreeGrafter"/>
</dbReference>
<dbReference type="KEGG" id="cgob:115007607"/>
<dbReference type="GO" id="GO:0031638">
    <property type="term" value="P:zymogen activation"/>
    <property type="evidence" value="ECO:0007669"/>
    <property type="project" value="TreeGrafter"/>
</dbReference>
<feature type="region of interest" description="Disordered" evidence="7">
    <location>
        <begin position="137"/>
        <end position="170"/>
    </location>
</feature>
<keyword evidence="3" id="KW-0677">Repeat</keyword>
<dbReference type="InterPro" id="IPR001507">
    <property type="entry name" value="ZP_dom"/>
</dbReference>
<dbReference type="InterPro" id="IPR055355">
    <property type="entry name" value="ZP-C"/>
</dbReference>
<feature type="compositionally biased region" description="Polar residues" evidence="7">
    <location>
        <begin position="155"/>
        <end position="170"/>
    </location>
</feature>
<evidence type="ECO:0000259" key="9">
    <source>
        <dbReference type="PROSITE" id="PS51034"/>
    </source>
</evidence>
<dbReference type="FunFam" id="3.10.250.10:FF:000003">
    <property type="entry name" value="Deleted in malignant brain tumors 1"/>
    <property type="match status" value="1"/>
</dbReference>
<keyword evidence="2" id="KW-0732">Signal</keyword>
<dbReference type="PROSITE" id="PS50287">
    <property type="entry name" value="SRCR_2"/>
    <property type="match status" value="2"/>
</dbReference>
<feature type="disulfide bond" evidence="6">
    <location>
        <begin position="251"/>
        <end position="261"/>
    </location>
</feature>
<name>A0A6J2PMP1_COTGO</name>